<sequence length="349" mass="38381">MTKLQRAAVLAAGLTIFSLSGDADAFSVPKASVVSGQSFLFGRPLSRKCSTFSATTSATSTSVEEPLSTAEAKKLALKKQIRAEGGPFAFNTKYGALNPYGIYYGLVSIVLGIAWLVALLGVQFLYAITGNRFDKLRQLPIFFSHIWGVLSLVLTGSWPKFENAELLKEFYKKKKAAMFVANHNSWMDIPFLGASIGWRNYKIVAKAELGKVPILGKSIKLGGHVMVDRTDRRSQLRTFKSGMQWLKDGVHLCTFPEGTRSRSGRLQKFKNGAFKMAHKRGAPIVPISIIGSAKCMPSHFMFPIRPARGVCKVIIHEPIESEGKTEEELVEQVKASIISGLPEEQRPAK</sequence>
<reference evidence="11" key="1">
    <citation type="submission" date="2021-01" db="EMBL/GenBank/DDBJ databases">
        <authorList>
            <person name="Corre E."/>
            <person name="Pelletier E."/>
            <person name="Niang G."/>
            <person name="Scheremetjew M."/>
            <person name="Finn R."/>
            <person name="Kale V."/>
            <person name="Holt S."/>
            <person name="Cochrane G."/>
            <person name="Meng A."/>
            <person name="Brown T."/>
            <person name="Cohen L."/>
        </authorList>
    </citation>
    <scope>NUCLEOTIDE SEQUENCE</scope>
    <source>
        <strain evidence="11">CCMP2084</strain>
    </source>
</reference>
<evidence type="ECO:0000259" key="10">
    <source>
        <dbReference type="SMART" id="SM00563"/>
    </source>
</evidence>
<protein>
    <recommendedName>
        <fullName evidence="7">1-acyl-sn-glycerol-3-phosphate acyltransferase</fullName>
        <ecNumber evidence="7">2.3.1.51</ecNumber>
    </recommendedName>
</protein>
<keyword evidence="5 7" id="KW-0443">Lipid metabolism</keyword>
<keyword evidence="8" id="KW-1133">Transmembrane helix</keyword>
<comment type="catalytic activity">
    <reaction evidence="7">
        <text>a 1-acyl-sn-glycero-3-phosphate + an acyl-CoA = a 1,2-diacyl-sn-glycero-3-phosphate + CoA</text>
        <dbReference type="Rhea" id="RHEA:19709"/>
        <dbReference type="ChEBI" id="CHEBI:57287"/>
        <dbReference type="ChEBI" id="CHEBI:57970"/>
        <dbReference type="ChEBI" id="CHEBI:58342"/>
        <dbReference type="ChEBI" id="CHEBI:58608"/>
        <dbReference type="EC" id="2.3.1.51"/>
    </reaction>
</comment>
<evidence type="ECO:0000256" key="7">
    <source>
        <dbReference type="RuleBase" id="RU361267"/>
    </source>
</evidence>
<keyword evidence="8" id="KW-0812">Transmembrane</keyword>
<dbReference type="PANTHER" id="PTHR10434:SF64">
    <property type="entry name" value="1-ACYL-SN-GLYCEROL-3-PHOSPHATE ACYLTRANSFERASE-RELATED"/>
    <property type="match status" value="1"/>
</dbReference>
<name>A0A7S2XQG8_9STRA</name>
<evidence type="ECO:0000256" key="6">
    <source>
        <dbReference type="ARBA" id="ARBA00023315"/>
    </source>
</evidence>
<proteinExistence type="inferred from homology"/>
<dbReference type="AlphaFoldDB" id="A0A7S2XQG8"/>
<evidence type="ECO:0000256" key="8">
    <source>
        <dbReference type="SAM" id="Phobius"/>
    </source>
</evidence>
<comment type="similarity">
    <text evidence="2 7">Belongs to the 1-acyl-sn-glycerol-3-phosphate acyltransferase family.</text>
</comment>
<dbReference type="GO" id="GO:0006654">
    <property type="term" value="P:phosphatidic acid biosynthetic process"/>
    <property type="evidence" value="ECO:0007669"/>
    <property type="project" value="TreeGrafter"/>
</dbReference>
<keyword evidence="8" id="KW-0472">Membrane</keyword>
<keyword evidence="6 7" id="KW-0012">Acyltransferase</keyword>
<feature type="signal peptide" evidence="9">
    <location>
        <begin position="1"/>
        <end position="25"/>
    </location>
</feature>
<gene>
    <name evidence="11" type="ORF">ASEP1449_LOCUS13168</name>
</gene>
<comment type="domain">
    <text evidence="7">The HXXXXD motif is essential for acyltransferase activity and may constitute the binding site for the phosphate moiety of the glycerol-3-phosphate.</text>
</comment>
<feature type="domain" description="Phospholipid/glycerol acyltransferase" evidence="10">
    <location>
        <begin position="177"/>
        <end position="292"/>
    </location>
</feature>
<dbReference type="SUPFAM" id="SSF69593">
    <property type="entry name" value="Glycerol-3-phosphate (1)-acyltransferase"/>
    <property type="match status" value="1"/>
</dbReference>
<feature type="transmembrane region" description="Helical" evidence="8">
    <location>
        <begin position="102"/>
        <end position="127"/>
    </location>
</feature>
<dbReference type="InterPro" id="IPR002123">
    <property type="entry name" value="Plipid/glycerol_acylTrfase"/>
</dbReference>
<dbReference type="Pfam" id="PF01553">
    <property type="entry name" value="Acyltransferase"/>
    <property type="match status" value="1"/>
</dbReference>
<keyword evidence="9" id="KW-0732">Signal</keyword>
<dbReference type="GO" id="GO:0003841">
    <property type="term" value="F:1-acylglycerol-3-phosphate O-acyltransferase activity"/>
    <property type="evidence" value="ECO:0007669"/>
    <property type="project" value="UniProtKB-UniRule"/>
</dbReference>
<dbReference type="EC" id="2.3.1.51" evidence="7"/>
<evidence type="ECO:0000256" key="4">
    <source>
        <dbReference type="ARBA" id="ARBA00022679"/>
    </source>
</evidence>
<evidence type="ECO:0000313" key="11">
    <source>
        <dbReference type="EMBL" id="CAD9821334.1"/>
    </source>
</evidence>
<evidence type="ECO:0000256" key="2">
    <source>
        <dbReference type="ARBA" id="ARBA00008655"/>
    </source>
</evidence>
<organism evidence="11">
    <name type="scientific">Attheya septentrionalis</name>
    <dbReference type="NCBI Taxonomy" id="420275"/>
    <lineage>
        <taxon>Eukaryota</taxon>
        <taxon>Sar</taxon>
        <taxon>Stramenopiles</taxon>
        <taxon>Ochrophyta</taxon>
        <taxon>Bacillariophyta</taxon>
        <taxon>Coscinodiscophyceae</taxon>
        <taxon>Chaetocerotophycidae</taxon>
        <taxon>Chaetocerotales</taxon>
        <taxon>Attheyaceae</taxon>
        <taxon>Attheya</taxon>
    </lineage>
</organism>
<comment type="pathway">
    <text evidence="1">Lipid metabolism.</text>
</comment>
<dbReference type="GO" id="GO:0016020">
    <property type="term" value="C:membrane"/>
    <property type="evidence" value="ECO:0007669"/>
    <property type="project" value="InterPro"/>
</dbReference>
<keyword evidence="4 7" id="KW-0808">Transferase</keyword>
<evidence type="ECO:0000256" key="5">
    <source>
        <dbReference type="ARBA" id="ARBA00023098"/>
    </source>
</evidence>
<dbReference type="EMBL" id="HBHQ01019607">
    <property type="protein sequence ID" value="CAD9821334.1"/>
    <property type="molecule type" value="Transcribed_RNA"/>
</dbReference>
<dbReference type="SMART" id="SM00563">
    <property type="entry name" value="PlsC"/>
    <property type="match status" value="1"/>
</dbReference>
<dbReference type="InterPro" id="IPR004552">
    <property type="entry name" value="AGP_acyltrans"/>
</dbReference>
<dbReference type="PANTHER" id="PTHR10434">
    <property type="entry name" value="1-ACYL-SN-GLYCEROL-3-PHOSPHATE ACYLTRANSFERASE"/>
    <property type="match status" value="1"/>
</dbReference>
<evidence type="ECO:0000256" key="1">
    <source>
        <dbReference type="ARBA" id="ARBA00005189"/>
    </source>
</evidence>
<keyword evidence="3 7" id="KW-0444">Lipid biosynthesis</keyword>
<keyword evidence="7" id="KW-1208">Phospholipid metabolism</keyword>
<dbReference type="NCBIfam" id="TIGR00530">
    <property type="entry name" value="AGP_acyltrn"/>
    <property type="match status" value="1"/>
</dbReference>
<evidence type="ECO:0000256" key="3">
    <source>
        <dbReference type="ARBA" id="ARBA00022516"/>
    </source>
</evidence>
<dbReference type="CDD" id="cd07989">
    <property type="entry name" value="LPLAT_AGPAT-like"/>
    <property type="match status" value="1"/>
</dbReference>
<feature type="chain" id="PRO_5030739124" description="1-acyl-sn-glycerol-3-phosphate acyltransferase" evidence="9">
    <location>
        <begin position="26"/>
        <end position="349"/>
    </location>
</feature>
<evidence type="ECO:0000256" key="9">
    <source>
        <dbReference type="SAM" id="SignalP"/>
    </source>
</evidence>
<accession>A0A7S2XQG8</accession>
<keyword evidence="7" id="KW-0594">Phospholipid biosynthesis</keyword>